<keyword evidence="5" id="KW-1185">Reference proteome</keyword>
<dbReference type="OrthoDB" id="21225at2759"/>
<feature type="domain" description="Response regulatory" evidence="3">
    <location>
        <begin position="38"/>
        <end position="153"/>
    </location>
</feature>
<evidence type="ECO:0000256" key="1">
    <source>
        <dbReference type="PROSITE-ProRule" id="PRU00169"/>
    </source>
</evidence>
<keyword evidence="2" id="KW-0812">Transmembrane</keyword>
<keyword evidence="2" id="KW-1133">Transmembrane helix</keyword>
<dbReference type="Gene3D" id="3.40.50.2300">
    <property type="match status" value="1"/>
</dbReference>
<proteinExistence type="predicted"/>
<keyword evidence="2" id="KW-0472">Membrane</keyword>
<evidence type="ECO:0000259" key="3">
    <source>
        <dbReference type="PROSITE" id="PS50110"/>
    </source>
</evidence>
<dbReference type="PROSITE" id="PS50110">
    <property type="entry name" value="RESPONSE_REGULATORY"/>
    <property type="match status" value="1"/>
</dbReference>
<dbReference type="AlphaFoldDB" id="A0A8J5YG13"/>
<dbReference type="GO" id="GO:0000160">
    <property type="term" value="P:phosphorelay signal transduction system"/>
    <property type="evidence" value="ECO:0007669"/>
    <property type="project" value="InterPro"/>
</dbReference>
<accession>A0A8J5YG13</accession>
<organism evidence="4 5">
    <name type="scientific">Gossypium anomalum</name>
    <dbReference type="NCBI Taxonomy" id="47600"/>
    <lineage>
        <taxon>Eukaryota</taxon>
        <taxon>Viridiplantae</taxon>
        <taxon>Streptophyta</taxon>
        <taxon>Embryophyta</taxon>
        <taxon>Tracheophyta</taxon>
        <taxon>Spermatophyta</taxon>
        <taxon>Magnoliopsida</taxon>
        <taxon>eudicotyledons</taxon>
        <taxon>Gunneridae</taxon>
        <taxon>Pentapetalae</taxon>
        <taxon>rosids</taxon>
        <taxon>malvids</taxon>
        <taxon>Malvales</taxon>
        <taxon>Malvaceae</taxon>
        <taxon>Malvoideae</taxon>
        <taxon>Gossypium</taxon>
    </lineage>
</organism>
<evidence type="ECO:0000256" key="2">
    <source>
        <dbReference type="SAM" id="Phobius"/>
    </source>
</evidence>
<comment type="caution">
    <text evidence="4">The sequence shown here is derived from an EMBL/GenBank/DDBJ whole genome shotgun (WGS) entry which is preliminary data.</text>
</comment>
<comment type="caution">
    <text evidence="1">Lacks conserved residue(s) required for the propagation of feature annotation.</text>
</comment>
<dbReference type="InterPro" id="IPR011006">
    <property type="entry name" value="CheY-like_superfamily"/>
</dbReference>
<dbReference type="SMART" id="SM00448">
    <property type="entry name" value="REC"/>
    <property type="match status" value="1"/>
</dbReference>
<dbReference type="PANTHER" id="PTHR36797">
    <property type="entry name" value="OS01G0258600 PROTEIN"/>
    <property type="match status" value="1"/>
</dbReference>
<dbReference type="Pfam" id="PF00072">
    <property type="entry name" value="Response_reg"/>
    <property type="match status" value="1"/>
</dbReference>
<dbReference type="Proteomes" id="UP000701853">
    <property type="component" value="Chromosome 7"/>
</dbReference>
<dbReference type="SUPFAM" id="SSF52172">
    <property type="entry name" value="CheY-like"/>
    <property type="match status" value="2"/>
</dbReference>
<sequence length="449" mass="50433">MELTLPLGEASNQDKWDNVGLERKRQLLTEIVLRNRLTALVVDGDTTCWVLEQELLRSYGVQTLGVNNNRDAIDLIASDAEFNLIIIEKIVPVLNGLEVRRQIREIGVCCKMLAVTACSGESERQAFLATSVDVFIEKPLDLEHLVPILRELDRQLFVESSPLKVQSYLRLQFPFKFQSLESFSHIAKPAMSAPFDPFCKESLMGSEEAKDPLKGVDWKAIGSELQKDPSASNKPVIKKRLPKKIRQVPDCYFLPRMSMPSAIAFYGACIAGGIGAGMLLEVWINNKIKVYVIKLVLFYIGKLIAPTLPSGDQASDQDNWDNGGLERKRQLVTEIVLRKRLTALVVDGDTTCRQRQGCSRPHCIRCQIQSHHPRKDSSCPQWSLGNLTCKKQVTRQIREMGVRCKMLPITACSGESERQAFLVVGVDVFIEKPLDPEHLVPIPRELDGQ</sequence>
<reference evidence="4 5" key="1">
    <citation type="journal article" date="2021" name="bioRxiv">
        <title>The Gossypium anomalum genome as a resource for cotton improvement and evolutionary analysis of hybrid incompatibility.</title>
        <authorList>
            <person name="Grover C.E."/>
            <person name="Yuan D."/>
            <person name="Arick M.A."/>
            <person name="Miller E.R."/>
            <person name="Hu G."/>
            <person name="Peterson D.G."/>
            <person name="Wendel J.F."/>
            <person name="Udall J.A."/>
        </authorList>
    </citation>
    <scope>NUCLEOTIDE SEQUENCE [LARGE SCALE GENOMIC DNA]</scope>
    <source>
        <strain evidence="4">JFW-Udall</strain>
        <tissue evidence="4">Leaf</tissue>
    </source>
</reference>
<evidence type="ECO:0000313" key="5">
    <source>
        <dbReference type="Proteomes" id="UP000701853"/>
    </source>
</evidence>
<dbReference type="InterPro" id="IPR001789">
    <property type="entry name" value="Sig_transdc_resp-reg_receiver"/>
</dbReference>
<name>A0A8J5YG13_9ROSI</name>
<protein>
    <recommendedName>
        <fullName evidence="3">Response regulatory domain-containing protein</fullName>
    </recommendedName>
</protein>
<dbReference type="PANTHER" id="PTHR36797:SF3">
    <property type="entry name" value="OS01G0258600 PROTEIN"/>
    <property type="match status" value="1"/>
</dbReference>
<dbReference type="EMBL" id="JAHUZN010000007">
    <property type="protein sequence ID" value="KAG8489581.1"/>
    <property type="molecule type" value="Genomic_DNA"/>
</dbReference>
<evidence type="ECO:0000313" key="4">
    <source>
        <dbReference type="EMBL" id="KAG8489581.1"/>
    </source>
</evidence>
<gene>
    <name evidence="4" type="ORF">CXB51_017794</name>
</gene>
<feature type="transmembrane region" description="Helical" evidence="2">
    <location>
        <begin position="263"/>
        <end position="284"/>
    </location>
</feature>